<dbReference type="Pfam" id="PF04542">
    <property type="entry name" value="Sigma70_r2"/>
    <property type="match status" value="1"/>
</dbReference>
<dbReference type="GO" id="GO:0006352">
    <property type="term" value="P:DNA-templated transcription initiation"/>
    <property type="evidence" value="ECO:0007669"/>
    <property type="project" value="InterPro"/>
</dbReference>
<evidence type="ECO:0000256" key="1">
    <source>
        <dbReference type="ARBA" id="ARBA00023015"/>
    </source>
</evidence>
<dbReference type="InterPro" id="IPR039425">
    <property type="entry name" value="RNA_pol_sigma-70-like"/>
</dbReference>
<dbReference type="InterPro" id="IPR007627">
    <property type="entry name" value="RNA_pol_sigma70_r2"/>
</dbReference>
<evidence type="ECO:0000313" key="6">
    <source>
        <dbReference type="EMBL" id="MBB4845996.1"/>
    </source>
</evidence>
<accession>A0A840LCV6</accession>
<keyword evidence="7" id="KW-1185">Reference proteome</keyword>
<sequence length="215" mass="23639">MPARPLFDAPAFLQALRLGGSAAERATLGLLQHYRPLLRAWLRTAGVAAGDVDDLISEILFKAVTGAHALRSAAAFHSWLMQIARHELGAHWQQRQRERQLFVNTPPGPEAEVAEALNLLEQWPDEGLSDPLLRLCLQGQLAHFKQQSQERHACITLIALGHEAAEIAELIGRSYGATRQYMSQCCAALLEALKPCLSEAQQQSLKRGQAQGVKP</sequence>
<dbReference type="EMBL" id="JACHLP010000013">
    <property type="protein sequence ID" value="MBB4845996.1"/>
    <property type="molecule type" value="Genomic_DNA"/>
</dbReference>
<evidence type="ECO:0000256" key="3">
    <source>
        <dbReference type="ARBA" id="ARBA00023125"/>
    </source>
</evidence>
<evidence type="ECO:0000313" key="7">
    <source>
        <dbReference type="Proteomes" id="UP000562027"/>
    </source>
</evidence>
<dbReference type="PANTHER" id="PTHR43133">
    <property type="entry name" value="RNA POLYMERASE ECF-TYPE SIGMA FACTO"/>
    <property type="match status" value="1"/>
</dbReference>
<dbReference type="SUPFAM" id="SSF88946">
    <property type="entry name" value="Sigma2 domain of RNA polymerase sigma factors"/>
    <property type="match status" value="1"/>
</dbReference>
<dbReference type="RefSeq" id="WP_184304451.1">
    <property type="nucleotide sequence ID" value="NZ_JACHLP010000013.1"/>
</dbReference>
<protein>
    <submittedName>
        <fullName evidence="6">RNA polymerase sigma-70 factor (ECF subfamily)</fullName>
    </submittedName>
</protein>
<name>A0A840LCV6_9BURK</name>
<dbReference type="GO" id="GO:0003677">
    <property type="term" value="F:DNA binding"/>
    <property type="evidence" value="ECO:0007669"/>
    <property type="project" value="UniProtKB-KW"/>
</dbReference>
<organism evidence="6 7">
    <name type="scientific">Roseateles oligotrophus</name>
    <dbReference type="NCBI Taxonomy" id="1769250"/>
    <lineage>
        <taxon>Bacteria</taxon>
        <taxon>Pseudomonadati</taxon>
        <taxon>Pseudomonadota</taxon>
        <taxon>Betaproteobacteria</taxon>
        <taxon>Burkholderiales</taxon>
        <taxon>Sphaerotilaceae</taxon>
        <taxon>Roseateles</taxon>
    </lineage>
</organism>
<comment type="caution">
    <text evidence="6">The sequence shown here is derived from an EMBL/GenBank/DDBJ whole genome shotgun (WGS) entry which is preliminary data.</text>
</comment>
<keyword evidence="1" id="KW-0805">Transcription regulation</keyword>
<dbReference type="Proteomes" id="UP000562027">
    <property type="component" value="Unassembled WGS sequence"/>
</dbReference>
<keyword evidence="4" id="KW-0804">Transcription</keyword>
<dbReference type="Gene3D" id="1.10.1740.10">
    <property type="match status" value="1"/>
</dbReference>
<keyword evidence="2" id="KW-0731">Sigma factor</keyword>
<evidence type="ECO:0000256" key="4">
    <source>
        <dbReference type="ARBA" id="ARBA00023163"/>
    </source>
</evidence>
<reference evidence="6 7" key="1">
    <citation type="submission" date="2020-08" db="EMBL/GenBank/DDBJ databases">
        <title>Functional genomics of gut bacteria from endangered species of beetles.</title>
        <authorList>
            <person name="Carlos-Shanley C."/>
        </authorList>
    </citation>
    <scope>NUCLEOTIDE SEQUENCE [LARGE SCALE GENOMIC DNA]</scope>
    <source>
        <strain evidence="6 7">S00239</strain>
    </source>
</reference>
<feature type="domain" description="RNA polymerase sigma-70 region 2" evidence="5">
    <location>
        <begin position="30"/>
        <end position="97"/>
    </location>
</feature>
<keyword evidence="3" id="KW-0238">DNA-binding</keyword>
<dbReference type="PANTHER" id="PTHR43133:SF8">
    <property type="entry name" value="RNA POLYMERASE SIGMA FACTOR HI_1459-RELATED"/>
    <property type="match status" value="1"/>
</dbReference>
<evidence type="ECO:0000259" key="5">
    <source>
        <dbReference type="Pfam" id="PF04542"/>
    </source>
</evidence>
<evidence type="ECO:0000256" key="2">
    <source>
        <dbReference type="ARBA" id="ARBA00023082"/>
    </source>
</evidence>
<dbReference type="GO" id="GO:0016987">
    <property type="term" value="F:sigma factor activity"/>
    <property type="evidence" value="ECO:0007669"/>
    <property type="project" value="UniProtKB-KW"/>
</dbReference>
<gene>
    <name evidence="6" type="ORF">HNP55_004550</name>
</gene>
<proteinExistence type="predicted"/>
<dbReference type="AlphaFoldDB" id="A0A840LCV6"/>
<dbReference type="InterPro" id="IPR013325">
    <property type="entry name" value="RNA_pol_sigma_r2"/>
</dbReference>